<evidence type="ECO:0000313" key="1">
    <source>
        <dbReference type="EMBL" id="KAF2456377.1"/>
    </source>
</evidence>
<proteinExistence type="predicted"/>
<sequence>MGLMLDVFGTTEYASSYGLTDASPTCFNAFDHDTVERELTAVDGMLEQSGEDCGSNGT</sequence>
<reference evidence="1" key="1">
    <citation type="journal article" date="2020" name="Stud. Mycol.">
        <title>101 Dothideomycetes genomes: a test case for predicting lifestyles and emergence of pathogens.</title>
        <authorList>
            <person name="Haridas S."/>
            <person name="Albert R."/>
            <person name="Binder M."/>
            <person name="Bloem J."/>
            <person name="Labutti K."/>
            <person name="Salamov A."/>
            <person name="Andreopoulos B."/>
            <person name="Baker S."/>
            <person name="Barry K."/>
            <person name="Bills G."/>
            <person name="Bluhm B."/>
            <person name="Cannon C."/>
            <person name="Castanera R."/>
            <person name="Culley D."/>
            <person name="Daum C."/>
            <person name="Ezra D."/>
            <person name="Gonzalez J."/>
            <person name="Henrissat B."/>
            <person name="Kuo A."/>
            <person name="Liang C."/>
            <person name="Lipzen A."/>
            <person name="Lutzoni F."/>
            <person name="Magnuson J."/>
            <person name="Mondo S."/>
            <person name="Nolan M."/>
            <person name="Ohm R."/>
            <person name="Pangilinan J."/>
            <person name="Park H.-J."/>
            <person name="Ramirez L."/>
            <person name="Alfaro M."/>
            <person name="Sun H."/>
            <person name="Tritt A."/>
            <person name="Yoshinaga Y."/>
            <person name="Zwiers L.-H."/>
            <person name="Turgeon B."/>
            <person name="Goodwin S."/>
            <person name="Spatafora J."/>
            <person name="Crous P."/>
            <person name="Grigoriev I."/>
        </authorList>
    </citation>
    <scope>NUCLEOTIDE SEQUENCE</scope>
    <source>
        <strain evidence="1">ATCC 16933</strain>
    </source>
</reference>
<accession>A0A6A6NY14</accession>
<protein>
    <submittedName>
        <fullName evidence="1">Uncharacterized protein</fullName>
    </submittedName>
</protein>
<dbReference type="Proteomes" id="UP000799766">
    <property type="component" value="Unassembled WGS sequence"/>
</dbReference>
<name>A0A6A6NY14_9PEZI</name>
<dbReference type="AlphaFoldDB" id="A0A6A6NY14"/>
<dbReference type="EMBL" id="MU001683">
    <property type="protein sequence ID" value="KAF2456377.1"/>
    <property type="molecule type" value="Genomic_DNA"/>
</dbReference>
<evidence type="ECO:0000313" key="2">
    <source>
        <dbReference type="Proteomes" id="UP000799766"/>
    </source>
</evidence>
<keyword evidence="2" id="KW-1185">Reference proteome</keyword>
<gene>
    <name evidence="1" type="ORF">BDY21DRAFT_372496</name>
</gene>
<organism evidence="1 2">
    <name type="scientific">Lineolata rhizophorae</name>
    <dbReference type="NCBI Taxonomy" id="578093"/>
    <lineage>
        <taxon>Eukaryota</taxon>
        <taxon>Fungi</taxon>
        <taxon>Dikarya</taxon>
        <taxon>Ascomycota</taxon>
        <taxon>Pezizomycotina</taxon>
        <taxon>Dothideomycetes</taxon>
        <taxon>Dothideomycetes incertae sedis</taxon>
        <taxon>Lineolatales</taxon>
        <taxon>Lineolataceae</taxon>
        <taxon>Lineolata</taxon>
    </lineage>
</organism>